<accession>A0A4S3JI62</accession>
<dbReference type="Proteomes" id="UP000308092">
    <property type="component" value="Unassembled WGS sequence"/>
</dbReference>
<evidence type="ECO:0000313" key="1">
    <source>
        <dbReference type="EMBL" id="THC94935.1"/>
    </source>
</evidence>
<dbReference type="EMBL" id="SOSA01000181">
    <property type="protein sequence ID" value="THC94935.1"/>
    <property type="molecule type" value="Genomic_DNA"/>
</dbReference>
<keyword evidence="2" id="KW-1185">Reference proteome</keyword>
<sequence>MASLCPVTVSLGNAAYEPFHVAFAESLIAALTSCTNFSPRLLFLVGRRDPPIDFNIGSWSRYPPREPNDDLSLRAISRGEEFLELVTIAERRIQD</sequence>
<name>A0A4S3JI62_9EURO</name>
<organism evidence="1 2">
    <name type="scientific">Aspergillus tanneri</name>
    <dbReference type="NCBI Taxonomy" id="1220188"/>
    <lineage>
        <taxon>Eukaryota</taxon>
        <taxon>Fungi</taxon>
        <taxon>Dikarya</taxon>
        <taxon>Ascomycota</taxon>
        <taxon>Pezizomycotina</taxon>
        <taxon>Eurotiomycetes</taxon>
        <taxon>Eurotiomycetidae</taxon>
        <taxon>Eurotiales</taxon>
        <taxon>Aspergillaceae</taxon>
        <taxon>Aspergillus</taxon>
        <taxon>Aspergillus subgen. Circumdati</taxon>
    </lineage>
</organism>
<gene>
    <name evidence="1" type="ORF">EYZ11_005574</name>
</gene>
<dbReference type="AlphaFoldDB" id="A0A4S3JI62"/>
<evidence type="ECO:0000313" key="2">
    <source>
        <dbReference type="Proteomes" id="UP000308092"/>
    </source>
</evidence>
<proteinExistence type="predicted"/>
<dbReference type="VEuPathDB" id="FungiDB:EYZ11_005574"/>
<protein>
    <submittedName>
        <fullName evidence="1">Uncharacterized protein</fullName>
    </submittedName>
</protein>
<comment type="caution">
    <text evidence="1">The sequence shown here is derived from an EMBL/GenBank/DDBJ whole genome shotgun (WGS) entry which is preliminary data.</text>
</comment>
<reference evidence="1 2" key="1">
    <citation type="submission" date="2019-03" db="EMBL/GenBank/DDBJ databases">
        <title>The genome sequence of a newly discovered highly antifungal drug resistant Aspergillus species, Aspergillus tanneri NIH 1004.</title>
        <authorList>
            <person name="Mounaud S."/>
            <person name="Singh I."/>
            <person name="Joardar V."/>
            <person name="Pakala S."/>
            <person name="Pakala S."/>
            <person name="Venepally P."/>
            <person name="Hoover J."/>
            <person name="Nierman W."/>
            <person name="Chung J."/>
            <person name="Losada L."/>
        </authorList>
    </citation>
    <scope>NUCLEOTIDE SEQUENCE [LARGE SCALE GENOMIC DNA]</scope>
    <source>
        <strain evidence="1 2">NIH1004</strain>
    </source>
</reference>